<dbReference type="AlphaFoldDB" id="A0A1X7A0P1"/>
<evidence type="ECO:0000313" key="2">
    <source>
        <dbReference type="EMBL" id="SLN67277.1"/>
    </source>
</evidence>
<accession>A0A1X7A0P1</accession>
<keyword evidence="4" id="KW-1185">Reference proteome</keyword>
<protein>
    <submittedName>
        <fullName evidence="2">Uncharacterized protein</fullName>
    </submittedName>
</protein>
<dbReference type="Proteomes" id="UP000240624">
    <property type="component" value="Unassembled WGS sequence"/>
</dbReference>
<dbReference type="EMBL" id="PYGB01000015">
    <property type="protein sequence ID" value="PSK81563.1"/>
    <property type="molecule type" value="Genomic_DNA"/>
</dbReference>
<evidence type="ECO:0000313" key="1">
    <source>
        <dbReference type="EMBL" id="PSK81563.1"/>
    </source>
</evidence>
<name>A0A1X7A0P1_9RHOB</name>
<evidence type="ECO:0000313" key="4">
    <source>
        <dbReference type="Proteomes" id="UP000240624"/>
    </source>
</evidence>
<organism evidence="2 3">
    <name type="scientific">Limimaricola soesokkakensis</name>
    <dbReference type="NCBI Taxonomy" id="1343159"/>
    <lineage>
        <taxon>Bacteria</taxon>
        <taxon>Pseudomonadati</taxon>
        <taxon>Pseudomonadota</taxon>
        <taxon>Alphaproteobacteria</taxon>
        <taxon>Rhodobacterales</taxon>
        <taxon>Paracoccaceae</taxon>
        <taxon>Limimaricola</taxon>
    </lineage>
</organism>
<reference evidence="2 3" key="1">
    <citation type="submission" date="2017-03" db="EMBL/GenBank/DDBJ databases">
        <authorList>
            <person name="Afonso C.L."/>
            <person name="Miller P.J."/>
            <person name="Scott M.A."/>
            <person name="Spackman E."/>
            <person name="Goraichik I."/>
            <person name="Dimitrov K.M."/>
            <person name="Suarez D.L."/>
            <person name="Swayne D.E."/>
        </authorList>
    </citation>
    <scope>NUCLEOTIDE SEQUENCE [LARGE SCALE GENOMIC DNA]</scope>
    <source>
        <strain evidence="2 3">CECT 8367</strain>
    </source>
</reference>
<gene>
    <name evidence="1" type="ORF">CLV79_11531</name>
    <name evidence="2" type="ORF">LOS8367_03354</name>
</gene>
<evidence type="ECO:0000313" key="3">
    <source>
        <dbReference type="Proteomes" id="UP000193495"/>
    </source>
</evidence>
<sequence length="55" mass="6154">MTHVELAELIADEAGYASRRSLLTSLKSLLATMCREGALEMRTDGTHESYRLAKR</sequence>
<proteinExistence type="predicted"/>
<dbReference type="EMBL" id="FWFY01000013">
    <property type="protein sequence ID" value="SLN67277.1"/>
    <property type="molecule type" value="Genomic_DNA"/>
</dbReference>
<reference evidence="1 4" key="2">
    <citation type="submission" date="2018-03" db="EMBL/GenBank/DDBJ databases">
        <title>Genomic Encyclopedia of Archaeal and Bacterial Type Strains, Phase II (KMG-II): from individual species to whole genera.</title>
        <authorList>
            <person name="Goeker M."/>
        </authorList>
    </citation>
    <scope>NUCLEOTIDE SEQUENCE [LARGE SCALE GENOMIC DNA]</scope>
    <source>
        <strain evidence="1 4">DSM 29956</strain>
    </source>
</reference>
<dbReference type="RefSeq" id="WP_165761510.1">
    <property type="nucleotide sequence ID" value="NZ_FWFY01000013.1"/>
</dbReference>
<dbReference type="Proteomes" id="UP000193495">
    <property type="component" value="Unassembled WGS sequence"/>
</dbReference>